<name>A0A9D1VPE1_9FIRM</name>
<reference evidence="1" key="2">
    <citation type="submission" date="2021-04" db="EMBL/GenBank/DDBJ databases">
        <authorList>
            <person name="Gilroy R."/>
        </authorList>
    </citation>
    <scope>NUCLEOTIDE SEQUENCE</scope>
    <source>
        <strain evidence="1">ChiHjej12B11-1927</strain>
    </source>
</reference>
<sequence>MKKNLMNKFTLKILSLAVAILVWLLVVNIEDPVRSETYWDVPVTIVNESYLTSNLQIPLLVDGSDTVTVRIRATSNTLRSINRDSIVAEADMTQIISMDTTPYMVPVRVICPGVADEDITVTPANIPIETDELTSQAMTISASVGGTTPEAGYEVGKLTVNPEKVTISGPKDLISKLDRVVADVDVTGMSQSGNVSSSLHIYDKNGDELTETQMSYLNLQDIENNKVDVSVELWRVRSDITIQAGYSGTPEDGYQVSSVTTVPNTISIAGTDEALQELAENGNTITIPSSEIDVSGENADFEQTIDIEELLPEDTMLARDISSSVIVSVAIIPYDSKEYVIPATSIDRSKQPENMTAVITDDSVTVRIKGSEEDLEALKESDIKLSIDTSKYTTEGEYNVPVDVTLPDGYELVENVTVRVTLTPSAERQTEE</sequence>
<dbReference type="PANTHER" id="PTHR37804:SF1">
    <property type="entry name" value="CDAA REGULATORY PROTEIN CDAR"/>
    <property type="match status" value="1"/>
</dbReference>
<dbReference type="Gene3D" id="2.170.120.30">
    <property type="match status" value="2"/>
</dbReference>
<proteinExistence type="predicted"/>
<reference evidence="1" key="1">
    <citation type="journal article" date="2021" name="PeerJ">
        <title>Extensive microbial diversity within the chicken gut microbiome revealed by metagenomics and culture.</title>
        <authorList>
            <person name="Gilroy R."/>
            <person name="Ravi A."/>
            <person name="Getino M."/>
            <person name="Pursley I."/>
            <person name="Horton D.L."/>
            <person name="Alikhan N.F."/>
            <person name="Baker D."/>
            <person name="Gharbi K."/>
            <person name="Hall N."/>
            <person name="Watson M."/>
            <person name="Adriaenssens E.M."/>
            <person name="Foster-Nyarko E."/>
            <person name="Jarju S."/>
            <person name="Secka A."/>
            <person name="Antonio M."/>
            <person name="Oren A."/>
            <person name="Chaudhuri R.R."/>
            <person name="La Ragione R."/>
            <person name="Hildebrand F."/>
            <person name="Pallen M.J."/>
        </authorList>
    </citation>
    <scope>NUCLEOTIDE SEQUENCE</scope>
    <source>
        <strain evidence="1">ChiHjej12B11-1927</strain>
    </source>
</reference>
<dbReference type="EMBL" id="DXFG01000263">
    <property type="protein sequence ID" value="HIX38548.1"/>
    <property type="molecule type" value="Genomic_DNA"/>
</dbReference>
<dbReference type="Proteomes" id="UP000824230">
    <property type="component" value="Unassembled WGS sequence"/>
</dbReference>
<dbReference type="PANTHER" id="PTHR37804">
    <property type="entry name" value="CDAA REGULATORY PROTEIN CDAR"/>
    <property type="match status" value="1"/>
</dbReference>
<dbReference type="InterPro" id="IPR012505">
    <property type="entry name" value="YbbR"/>
</dbReference>
<comment type="caution">
    <text evidence="1">The sequence shown here is derived from an EMBL/GenBank/DDBJ whole genome shotgun (WGS) entry which is preliminary data.</text>
</comment>
<dbReference type="AlphaFoldDB" id="A0A9D1VPE1"/>
<dbReference type="InterPro" id="IPR053154">
    <property type="entry name" value="c-di-AMP_regulator"/>
</dbReference>
<protein>
    <recommendedName>
        <fullName evidence="3">YbbR-like protein</fullName>
    </recommendedName>
</protein>
<evidence type="ECO:0000313" key="1">
    <source>
        <dbReference type="EMBL" id="HIX38548.1"/>
    </source>
</evidence>
<dbReference type="Pfam" id="PF07949">
    <property type="entry name" value="YbbR"/>
    <property type="match status" value="2"/>
</dbReference>
<gene>
    <name evidence="1" type="ORF">H9738_11890</name>
</gene>
<accession>A0A9D1VPE1</accession>
<evidence type="ECO:0008006" key="3">
    <source>
        <dbReference type="Google" id="ProtNLM"/>
    </source>
</evidence>
<organism evidence="1 2">
    <name type="scientific">Candidatus Blautia pullistercoris</name>
    <dbReference type="NCBI Taxonomy" id="2838499"/>
    <lineage>
        <taxon>Bacteria</taxon>
        <taxon>Bacillati</taxon>
        <taxon>Bacillota</taxon>
        <taxon>Clostridia</taxon>
        <taxon>Lachnospirales</taxon>
        <taxon>Lachnospiraceae</taxon>
        <taxon>Blautia</taxon>
    </lineage>
</organism>
<dbReference type="Gene3D" id="2.170.120.40">
    <property type="entry name" value="YbbR-like domain"/>
    <property type="match status" value="2"/>
</dbReference>
<evidence type="ECO:0000313" key="2">
    <source>
        <dbReference type="Proteomes" id="UP000824230"/>
    </source>
</evidence>